<feature type="signal peptide" evidence="1">
    <location>
        <begin position="1"/>
        <end position="26"/>
    </location>
</feature>
<gene>
    <name evidence="2" type="ORF">DFR75_11055</name>
</gene>
<evidence type="ECO:0000313" key="2">
    <source>
        <dbReference type="EMBL" id="TDP30848.1"/>
    </source>
</evidence>
<evidence type="ECO:0000313" key="3">
    <source>
        <dbReference type="Proteomes" id="UP000295087"/>
    </source>
</evidence>
<name>A0A4R6NZR2_NOCIG</name>
<accession>A0A4R6NZR2</accession>
<dbReference type="EMBL" id="SNXK01000010">
    <property type="protein sequence ID" value="TDP30848.1"/>
    <property type="molecule type" value="Genomic_DNA"/>
</dbReference>
<feature type="chain" id="PRO_5020510194" evidence="1">
    <location>
        <begin position="27"/>
        <end position="59"/>
    </location>
</feature>
<organism evidence="2 3">
    <name type="scientific">Nocardia ignorata</name>
    <dbReference type="NCBI Taxonomy" id="145285"/>
    <lineage>
        <taxon>Bacteria</taxon>
        <taxon>Bacillati</taxon>
        <taxon>Actinomycetota</taxon>
        <taxon>Actinomycetes</taxon>
        <taxon>Mycobacteriales</taxon>
        <taxon>Nocardiaceae</taxon>
        <taxon>Nocardia</taxon>
    </lineage>
</organism>
<dbReference type="Proteomes" id="UP000295087">
    <property type="component" value="Unassembled WGS sequence"/>
</dbReference>
<comment type="caution">
    <text evidence="2">The sequence shown here is derived from an EMBL/GenBank/DDBJ whole genome shotgun (WGS) entry which is preliminary data.</text>
</comment>
<dbReference type="AlphaFoldDB" id="A0A4R6NZR2"/>
<sequence>MNLRRPISVLMLAGASVLLTQPVAHAETGSSQINVGCILQSLSGESPTADCNPSPIPVP</sequence>
<reference evidence="2 3" key="1">
    <citation type="submission" date="2019-03" db="EMBL/GenBank/DDBJ databases">
        <title>Genomic Encyclopedia of Type Strains, Phase IV (KMG-IV): sequencing the most valuable type-strain genomes for metagenomic binning, comparative biology and taxonomic classification.</title>
        <authorList>
            <person name="Goeker M."/>
        </authorList>
    </citation>
    <scope>NUCLEOTIDE SEQUENCE [LARGE SCALE GENOMIC DNA]</scope>
    <source>
        <strain evidence="2 3">DSM 44496</strain>
    </source>
</reference>
<evidence type="ECO:0000256" key="1">
    <source>
        <dbReference type="SAM" id="SignalP"/>
    </source>
</evidence>
<protein>
    <submittedName>
        <fullName evidence="2">Uncharacterized protein</fullName>
    </submittedName>
</protein>
<keyword evidence="1" id="KW-0732">Signal</keyword>
<dbReference type="RefSeq" id="WP_133734234.1">
    <property type="nucleotide sequence ID" value="NZ_JBHXPO010000011.1"/>
</dbReference>
<keyword evidence="3" id="KW-1185">Reference proteome</keyword>
<proteinExistence type="predicted"/>